<reference evidence="1" key="1">
    <citation type="journal article" date="2015" name="Nature">
        <title>Complex archaea that bridge the gap between prokaryotes and eukaryotes.</title>
        <authorList>
            <person name="Spang A."/>
            <person name="Saw J.H."/>
            <person name="Jorgensen S.L."/>
            <person name="Zaremba-Niedzwiedzka K."/>
            <person name="Martijn J."/>
            <person name="Lind A.E."/>
            <person name="van Eijk R."/>
            <person name="Schleper C."/>
            <person name="Guy L."/>
            <person name="Ettema T.J."/>
        </authorList>
    </citation>
    <scope>NUCLEOTIDE SEQUENCE</scope>
</reference>
<dbReference type="AlphaFoldDB" id="A0A0F9A5L2"/>
<organism evidence="1">
    <name type="scientific">marine sediment metagenome</name>
    <dbReference type="NCBI Taxonomy" id="412755"/>
    <lineage>
        <taxon>unclassified sequences</taxon>
        <taxon>metagenomes</taxon>
        <taxon>ecological metagenomes</taxon>
    </lineage>
</organism>
<gene>
    <name evidence="1" type="ORF">LCGC14_2611980</name>
</gene>
<accession>A0A0F9A5L2</accession>
<name>A0A0F9A5L2_9ZZZZ</name>
<sequence length="59" mass="6848">MKLRVKRKDGKIVMVTLVSEDQGDKEVLEALWNHDVSKGTMIYRQGYVVLQAKVSPFRR</sequence>
<dbReference type="EMBL" id="LAZR01044362">
    <property type="protein sequence ID" value="KKL04849.1"/>
    <property type="molecule type" value="Genomic_DNA"/>
</dbReference>
<evidence type="ECO:0000313" key="1">
    <source>
        <dbReference type="EMBL" id="KKL04849.1"/>
    </source>
</evidence>
<protein>
    <submittedName>
        <fullName evidence="1">Uncharacterized protein</fullName>
    </submittedName>
</protein>
<proteinExistence type="predicted"/>
<comment type="caution">
    <text evidence="1">The sequence shown here is derived from an EMBL/GenBank/DDBJ whole genome shotgun (WGS) entry which is preliminary data.</text>
</comment>